<organism evidence="1 2">
    <name type="scientific">Campylobacter geochelonis</name>
    <dbReference type="NCBI Taxonomy" id="1780362"/>
    <lineage>
        <taxon>Bacteria</taxon>
        <taxon>Pseudomonadati</taxon>
        <taxon>Campylobacterota</taxon>
        <taxon>Epsilonproteobacteria</taxon>
        <taxon>Campylobacterales</taxon>
        <taxon>Campylobacteraceae</taxon>
        <taxon>Campylobacter</taxon>
    </lineage>
</organism>
<reference evidence="1 2" key="1">
    <citation type="submission" date="2016-02" db="EMBL/GenBank/DDBJ databases">
        <authorList>
            <consortium name="Pathogen Informatics"/>
        </authorList>
    </citation>
    <scope>NUCLEOTIDE SEQUENCE [LARGE SCALE GENOMIC DNA]</scope>
    <source>
        <strain evidence="1 2">RC20</strain>
    </source>
</reference>
<dbReference type="Proteomes" id="UP000069632">
    <property type="component" value="Unassembled WGS sequence"/>
</dbReference>
<evidence type="ECO:0000313" key="1">
    <source>
        <dbReference type="EMBL" id="CZE46585.1"/>
    </source>
</evidence>
<proteinExistence type="predicted"/>
<protein>
    <submittedName>
        <fullName evidence="1">Uncharacterized protein</fullName>
    </submittedName>
</protein>
<keyword evidence="2" id="KW-1185">Reference proteome</keyword>
<sequence>MKNKIVKNLKNLIIDYDNNLLKFKDILDKLKKIDIEK</sequence>
<dbReference type="EMBL" id="FIZP01000001">
    <property type="protein sequence ID" value="CZE46585.1"/>
    <property type="molecule type" value="Genomic_DNA"/>
</dbReference>
<accession>A0A128EC96</accession>
<evidence type="ECO:0000313" key="2">
    <source>
        <dbReference type="Proteomes" id="UP000069632"/>
    </source>
</evidence>
<dbReference type="AlphaFoldDB" id="A0A128EC96"/>
<gene>
    <name evidence="1" type="ORF">ERS672216_00454</name>
</gene>
<name>A0A128EC96_9BACT</name>